<dbReference type="EMBL" id="QAYG01000001">
    <property type="protein sequence ID" value="PTW62123.1"/>
    <property type="molecule type" value="Genomic_DNA"/>
</dbReference>
<sequence>MIPCHPPERPAKGFRARKTENRVTTIYKISPRSEWEAAVASGTFAGAPVDLKDGFIHFSTAEQVAETAAKHFAGVADLVLVAVPAEALGEALKWEVSRGGALFPHLHAPLDPALAVWVKPLPLGSDGAHLFPELEA</sequence>
<dbReference type="InterPro" id="IPR009297">
    <property type="entry name" value="DUF952"/>
</dbReference>
<dbReference type="PANTHER" id="PTHR34129">
    <property type="entry name" value="BLR1139 PROTEIN"/>
    <property type="match status" value="1"/>
</dbReference>
<evidence type="ECO:0000313" key="1">
    <source>
        <dbReference type="EMBL" id="PTW62123.1"/>
    </source>
</evidence>
<dbReference type="OrthoDB" id="9799937at2"/>
<dbReference type="SUPFAM" id="SSF56399">
    <property type="entry name" value="ADP-ribosylation"/>
    <property type="match status" value="1"/>
</dbReference>
<proteinExistence type="predicted"/>
<comment type="caution">
    <text evidence="1">The sequence shown here is derived from an EMBL/GenBank/DDBJ whole genome shotgun (WGS) entry which is preliminary data.</text>
</comment>
<name>A0A2T5VEF9_9HYPH</name>
<organism evidence="1 2">
    <name type="scientific">Breoghania corrubedonensis</name>
    <dbReference type="NCBI Taxonomy" id="665038"/>
    <lineage>
        <taxon>Bacteria</taxon>
        <taxon>Pseudomonadati</taxon>
        <taxon>Pseudomonadota</taxon>
        <taxon>Alphaproteobacteria</taxon>
        <taxon>Hyphomicrobiales</taxon>
        <taxon>Stappiaceae</taxon>
        <taxon>Breoghania</taxon>
    </lineage>
</organism>
<gene>
    <name evidence="1" type="ORF">C8N35_101158</name>
</gene>
<dbReference type="AlphaFoldDB" id="A0A2T5VEF9"/>
<dbReference type="PANTHER" id="PTHR34129:SF1">
    <property type="entry name" value="DUF952 DOMAIN-CONTAINING PROTEIN"/>
    <property type="match status" value="1"/>
</dbReference>
<evidence type="ECO:0000313" key="2">
    <source>
        <dbReference type="Proteomes" id="UP000244081"/>
    </source>
</evidence>
<dbReference type="Gene3D" id="3.20.170.20">
    <property type="entry name" value="Protein of unknown function DUF952"/>
    <property type="match status" value="1"/>
</dbReference>
<dbReference type="Pfam" id="PF06108">
    <property type="entry name" value="DUF952"/>
    <property type="match status" value="1"/>
</dbReference>
<keyword evidence="2" id="KW-1185">Reference proteome</keyword>
<reference evidence="1 2" key="1">
    <citation type="submission" date="2018-04" db="EMBL/GenBank/DDBJ databases">
        <title>Genomic Encyclopedia of Archaeal and Bacterial Type Strains, Phase II (KMG-II): from individual species to whole genera.</title>
        <authorList>
            <person name="Goeker M."/>
        </authorList>
    </citation>
    <scope>NUCLEOTIDE SEQUENCE [LARGE SCALE GENOMIC DNA]</scope>
    <source>
        <strain evidence="1 2">DSM 23382</strain>
    </source>
</reference>
<dbReference type="Proteomes" id="UP000244081">
    <property type="component" value="Unassembled WGS sequence"/>
</dbReference>
<protein>
    <submittedName>
        <fullName evidence="1">Uncharacterized protein (DUF952 family)</fullName>
    </submittedName>
</protein>
<accession>A0A2T5VEF9</accession>